<keyword evidence="2" id="KW-1185">Reference proteome</keyword>
<organism evidence="1 2">
    <name type="scientific">Streptosporangium lutulentum</name>
    <dbReference type="NCBI Taxonomy" id="1461250"/>
    <lineage>
        <taxon>Bacteria</taxon>
        <taxon>Bacillati</taxon>
        <taxon>Actinomycetota</taxon>
        <taxon>Actinomycetes</taxon>
        <taxon>Streptosporangiales</taxon>
        <taxon>Streptosporangiaceae</taxon>
        <taxon>Streptosporangium</taxon>
    </lineage>
</organism>
<gene>
    <name evidence="1" type="ORF">J2853_004193</name>
</gene>
<sequence length="96" mass="10129">MATDLVATTVGLAPPQGNRPLVLDLTDMEGWGADGRAALVDAVRSLAVHRRVAVCRPRDQLTFRAIRHGDPSALMYPDLPAALATLHSSADLESGA</sequence>
<reference evidence="1 2" key="1">
    <citation type="submission" date="2023-07" db="EMBL/GenBank/DDBJ databases">
        <title>Sequencing the genomes of 1000 actinobacteria strains.</title>
        <authorList>
            <person name="Klenk H.-P."/>
        </authorList>
    </citation>
    <scope>NUCLEOTIDE SEQUENCE [LARGE SCALE GENOMIC DNA]</scope>
    <source>
        <strain evidence="1 2">DSM 46740</strain>
    </source>
</reference>
<dbReference type="InterPro" id="IPR036513">
    <property type="entry name" value="STAS_dom_sf"/>
</dbReference>
<dbReference type="EMBL" id="JAUSQU010000001">
    <property type="protein sequence ID" value="MDP9844982.1"/>
    <property type="molecule type" value="Genomic_DNA"/>
</dbReference>
<evidence type="ECO:0008006" key="3">
    <source>
        <dbReference type="Google" id="ProtNLM"/>
    </source>
</evidence>
<dbReference type="RefSeq" id="WP_307560258.1">
    <property type="nucleotide sequence ID" value="NZ_JAUSQU010000001.1"/>
</dbReference>
<accession>A0ABT9QDY4</accession>
<dbReference type="Proteomes" id="UP001225356">
    <property type="component" value="Unassembled WGS sequence"/>
</dbReference>
<name>A0ABT9QDY4_9ACTN</name>
<protein>
    <recommendedName>
        <fullName evidence="3">STAS domain-containing protein</fullName>
    </recommendedName>
</protein>
<proteinExistence type="predicted"/>
<dbReference type="Gene3D" id="3.30.750.24">
    <property type="entry name" value="STAS domain"/>
    <property type="match status" value="1"/>
</dbReference>
<evidence type="ECO:0000313" key="1">
    <source>
        <dbReference type="EMBL" id="MDP9844982.1"/>
    </source>
</evidence>
<evidence type="ECO:0000313" key="2">
    <source>
        <dbReference type="Proteomes" id="UP001225356"/>
    </source>
</evidence>
<comment type="caution">
    <text evidence="1">The sequence shown here is derived from an EMBL/GenBank/DDBJ whole genome shotgun (WGS) entry which is preliminary data.</text>
</comment>